<keyword evidence="4" id="KW-1185">Reference proteome</keyword>
<dbReference type="Pfam" id="PF00582">
    <property type="entry name" value="Usp"/>
    <property type="match status" value="1"/>
</dbReference>
<protein>
    <submittedName>
        <fullName evidence="3">Universal stress protein</fullName>
    </submittedName>
</protein>
<evidence type="ECO:0000259" key="2">
    <source>
        <dbReference type="Pfam" id="PF00582"/>
    </source>
</evidence>
<comment type="similarity">
    <text evidence="1">Belongs to the universal stress protein A family.</text>
</comment>
<proteinExistence type="inferred from homology"/>
<dbReference type="Proteomes" id="UP001378956">
    <property type="component" value="Unassembled WGS sequence"/>
</dbReference>
<name>A0ABU8NQL4_9SPHI</name>
<evidence type="ECO:0000313" key="4">
    <source>
        <dbReference type="Proteomes" id="UP001378956"/>
    </source>
</evidence>
<dbReference type="InterPro" id="IPR006016">
    <property type="entry name" value="UspA"/>
</dbReference>
<sequence>MNPLIVATDFSEVAENAVEYAAAIAKHNNAKLILYNSFVIPTHAANTLLPAASIQKLITDNEIRLIERALSLSIDYDIEVEHESNLSFVQEALKSLIDKHQAALVVLGMNTKTLEQDLWGNTTTSAIKKLNLPVMAVPLGARFEGTKNVLFACDVLRGISEKVLANIKELAIALNAEVEVFNVSQKVEELKTLNASLPEVSAIDDGLEGISYYYKNVNSNAVIKEIEKEIIDFRADLLIMVPKKYGFWASIIHRSKTRIMASGLKIPLLSLPIS</sequence>
<evidence type="ECO:0000313" key="3">
    <source>
        <dbReference type="EMBL" id="MEJ2904544.1"/>
    </source>
</evidence>
<dbReference type="PANTHER" id="PTHR46268">
    <property type="entry name" value="STRESS RESPONSE PROTEIN NHAX"/>
    <property type="match status" value="1"/>
</dbReference>
<accession>A0ABU8NQL4</accession>
<gene>
    <name evidence="3" type="ORF">WAE58_19035</name>
</gene>
<dbReference type="SUPFAM" id="SSF52402">
    <property type="entry name" value="Adenine nucleotide alpha hydrolases-like"/>
    <property type="match status" value="2"/>
</dbReference>
<feature type="domain" description="UspA" evidence="2">
    <location>
        <begin position="3"/>
        <end position="138"/>
    </location>
</feature>
<dbReference type="CDD" id="cd00293">
    <property type="entry name" value="USP-like"/>
    <property type="match status" value="1"/>
</dbReference>
<dbReference type="RefSeq" id="WP_172661632.1">
    <property type="nucleotide sequence ID" value="NZ_CBFGNQ010000005.1"/>
</dbReference>
<dbReference type="PRINTS" id="PR01438">
    <property type="entry name" value="UNVRSLSTRESS"/>
</dbReference>
<comment type="caution">
    <text evidence="3">The sequence shown here is derived from an EMBL/GenBank/DDBJ whole genome shotgun (WGS) entry which is preliminary data.</text>
</comment>
<reference evidence="3 4" key="1">
    <citation type="submission" date="2024-03" db="EMBL/GenBank/DDBJ databases">
        <title>Sequence of Lycoming College Course Isolates.</title>
        <authorList>
            <person name="Plotts O."/>
            <person name="Newman J."/>
        </authorList>
    </citation>
    <scope>NUCLEOTIDE SEQUENCE [LARGE SCALE GENOMIC DNA]</scope>
    <source>
        <strain evidence="3 4">CJB-3</strain>
    </source>
</reference>
<evidence type="ECO:0000256" key="1">
    <source>
        <dbReference type="ARBA" id="ARBA00008791"/>
    </source>
</evidence>
<organism evidence="3 4">
    <name type="scientific">Pedobacter panaciterrae</name>
    <dbReference type="NCBI Taxonomy" id="363849"/>
    <lineage>
        <taxon>Bacteria</taxon>
        <taxon>Pseudomonadati</taxon>
        <taxon>Bacteroidota</taxon>
        <taxon>Sphingobacteriia</taxon>
        <taxon>Sphingobacteriales</taxon>
        <taxon>Sphingobacteriaceae</taxon>
        <taxon>Pedobacter</taxon>
    </lineage>
</organism>
<dbReference type="Gene3D" id="3.40.50.12370">
    <property type="match status" value="1"/>
</dbReference>
<dbReference type="InterPro" id="IPR006015">
    <property type="entry name" value="Universal_stress_UspA"/>
</dbReference>
<dbReference type="EMBL" id="JBBEUB010000006">
    <property type="protein sequence ID" value="MEJ2904544.1"/>
    <property type="molecule type" value="Genomic_DNA"/>
</dbReference>
<dbReference type="PANTHER" id="PTHR46268:SF6">
    <property type="entry name" value="UNIVERSAL STRESS PROTEIN UP12"/>
    <property type="match status" value="1"/>
</dbReference>